<gene>
    <name evidence="2" type="ORF">COS58_01890</name>
</gene>
<feature type="chain" id="PRO_5014824673" description="Outer membrane lipoprotein BamD-like domain-containing protein" evidence="1">
    <location>
        <begin position="25"/>
        <end position="181"/>
    </location>
</feature>
<accession>A0A2M7B8S9</accession>
<evidence type="ECO:0000313" key="2">
    <source>
        <dbReference type="EMBL" id="PIU99527.1"/>
    </source>
</evidence>
<dbReference type="Gene3D" id="1.25.40.10">
    <property type="entry name" value="Tetratricopeptide repeat domain"/>
    <property type="match status" value="1"/>
</dbReference>
<dbReference type="Proteomes" id="UP000228561">
    <property type="component" value="Unassembled WGS sequence"/>
</dbReference>
<evidence type="ECO:0000313" key="3">
    <source>
        <dbReference type="Proteomes" id="UP000228561"/>
    </source>
</evidence>
<organism evidence="2 3">
    <name type="scientific">Candidatus Tagabacteria bacterium CG03_land_8_20_14_0_80_41_22</name>
    <dbReference type="NCBI Taxonomy" id="1975020"/>
    <lineage>
        <taxon>Bacteria</taxon>
        <taxon>Candidatus Tagaibacteriota</taxon>
    </lineage>
</organism>
<proteinExistence type="predicted"/>
<evidence type="ECO:0000256" key="1">
    <source>
        <dbReference type="SAM" id="SignalP"/>
    </source>
</evidence>
<name>A0A2M7B8S9_9BACT</name>
<protein>
    <recommendedName>
        <fullName evidence="4">Outer membrane lipoprotein BamD-like domain-containing protein</fullName>
    </recommendedName>
</protein>
<dbReference type="InterPro" id="IPR011990">
    <property type="entry name" value="TPR-like_helical_dom_sf"/>
</dbReference>
<evidence type="ECO:0008006" key="4">
    <source>
        <dbReference type="Google" id="ProtNLM"/>
    </source>
</evidence>
<feature type="signal peptide" evidence="1">
    <location>
        <begin position="1"/>
        <end position="24"/>
    </location>
</feature>
<dbReference type="AlphaFoldDB" id="A0A2M7B8S9"/>
<sequence length="181" mass="21375">MKKFGLIFVSLLMLIFCFVGPAKAAIQKEILQNPDKYPELEEYQRIFFENLRDQNILDWSEKCRKIIGEYLLFIVKNPWGEFVDEAKLRIAEFYELSQQKEKALPYLNDIIKNHPQADYFSLGSKYEENAKTAGWALYYRGLWFPSLQSTKDWEKLIKEYPENKKAIKLAKAALAKFKSKK</sequence>
<comment type="caution">
    <text evidence="2">The sequence shown here is derived from an EMBL/GenBank/DDBJ whole genome shotgun (WGS) entry which is preliminary data.</text>
</comment>
<dbReference type="EMBL" id="PEVG01000022">
    <property type="protein sequence ID" value="PIU99527.1"/>
    <property type="molecule type" value="Genomic_DNA"/>
</dbReference>
<reference evidence="3" key="1">
    <citation type="submission" date="2017-09" db="EMBL/GenBank/DDBJ databases">
        <title>Depth-based differentiation of microbial function through sediment-hosted aquifers and enrichment of novel symbionts in the deep terrestrial subsurface.</title>
        <authorList>
            <person name="Probst A.J."/>
            <person name="Ladd B."/>
            <person name="Jarett J.K."/>
            <person name="Geller-Mcgrath D.E."/>
            <person name="Sieber C.M.K."/>
            <person name="Emerson J.B."/>
            <person name="Anantharaman K."/>
            <person name="Thomas B.C."/>
            <person name="Malmstrom R."/>
            <person name="Stieglmeier M."/>
            <person name="Klingl A."/>
            <person name="Woyke T."/>
            <person name="Ryan C.M."/>
            <person name="Banfield J.F."/>
        </authorList>
    </citation>
    <scope>NUCLEOTIDE SEQUENCE [LARGE SCALE GENOMIC DNA]</scope>
</reference>
<keyword evidence="1" id="KW-0732">Signal</keyword>